<comment type="caution">
    <text evidence="3">The sequence shown here is derived from an EMBL/GenBank/DDBJ whole genome shotgun (WGS) entry which is preliminary data.</text>
</comment>
<proteinExistence type="predicted"/>
<evidence type="ECO:0000259" key="2">
    <source>
        <dbReference type="Pfam" id="PF09994"/>
    </source>
</evidence>
<feature type="region of interest" description="Disordered" evidence="1">
    <location>
        <begin position="618"/>
        <end position="638"/>
    </location>
</feature>
<dbReference type="EMBL" id="VYYT01000077">
    <property type="protein sequence ID" value="KAK2771754.1"/>
    <property type="molecule type" value="Genomic_DNA"/>
</dbReference>
<feature type="compositionally biased region" description="Basic and acidic residues" evidence="1">
    <location>
        <begin position="629"/>
        <end position="638"/>
    </location>
</feature>
<dbReference type="Pfam" id="PF09994">
    <property type="entry name" value="T6SS_Tle1-like_cat"/>
    <property type="match status" value="1"/>
</dbReference>
<keyword evidence="4" id="KW-1185">Reference proteome</keyword>
<gene>
    <name evidence="3" type="ORF">CKAH01_14260</name>
</gene>
<feature type="domain" description="T6SS Phospholipase effector Tle1-like catalytic" evidence="2">
    <location>
        <begin position="39"/>
        <end position="371"/>
    </location>
</feature>
<name>A0AAD9YMG6_COLKA</name>
<organism evidence="3 4">
    <name type="scientific">Colletotrichum kahawae</name>
    <name type="common">Coffee berry disease fungus</name>
    <dbReference type="NCBI Taxonomy" id="34407"/>
    <lineage>
        <taxon>Eukaryota</taxon>
        <taxon>Fungi</taxon>
        <taxon>Dikarya</taxon>
        <taxon>Ascomycota</taxon>
        <taxon>Pezizomycotina</taxon>
        <taxon>Sordariomycetes</taxon>
        <taxon>Hypocreomycetidae</taxon>
        <taxon>Glomerellales</taxon>
        <taxon>Glomerellaceae</taxon>
        <taxon>Colletotrichum</taxon>
        <taxon>Colletotrichum gloeosporioides species complex</taxon>
    </lineage>
</organism>
<feature type="compositionally biased region" description="Basic and acidic residues" evidence="1">
    <location>
        <begin position="199"/>
        <end position="238"/>
    </location>
</feature>
<sequence>MSFPSDQSQGSMDTALSSLQSSPTHSDFPSRRQPGKRKRNLLLFFDGTGNEFSGTEKDTNVVKLLSMLNRNHEDQFHYYQTGIGTYQVNERSVHKGPMGRLWGEIYSSVDQGIGLTFDAHIMAGYRFLMRYYETGDDIYMFGFSRGAYTAKFLARMVNTVGLLCRGNEEMVPFAYRLYDRHLDGEFLCKDNKKTKKKKALENRKNNGEVVEHNPDHDNNDQCPSKEEKQEAHDEEQRVRRNHVLRKFSNSFCRKEPNPDTDRKKQKLVNVKVHFLGLWDCVNSVSVMEQKATKNVKVKGTADIIRHAVAVDERRVKFKPALFQQDKDKLKKHTHEDIKEVWFPGNHCDVGGGYHPVDDLPQKTGVFTWMWNKMFGEEKKSAEVTGPDCFVCDDCGLCKDKHCHLCNEHEGCVFKECSLCKEDLICREPTHTNKKKIRFEPCQLSDIPLAWMLRELEIEAPNIHWQEDQVNEFKHRLEHNKPTAISGAVHDTLKFGYGTKSPWMVMFWNFLERFPLITRWERYYTGQDEQKRNTYEWKWVRLPLNRGSTRDIPDDATLHHTLFDKLVNDPDYSPKNQHAGGMKQCLVKPNIEESNADALYYKDIAEHPDHCTYRFRPQAGNKANGKAHPHQHEVEFLGA</sequence>
<dbReference type="Proteomes" id="UP001281614">
    <property type="component" value="Unassembled WGS sequence"/>
</dbReference>
<evidence type="ECO:0000256" key="1">
    <source>
        <dbReference type="SAM" id="MobiDB-lite"/>
    </source>
</evidence>
<accession>A0AAD9YMG6</accession>
<dbReference type="InterPro" id="IPR018712">
    <property type="entry name" value="Tle1-like_cat"/>
</dbReference>
<feature type="compositionally biased region" description="Polar residues" evidence="1">
    <location>
        <begin position="1"/>
        <end position="27"/>
    </location>
</feature>
<evidence type="ECO:0000313" key="4">
    <source>
        <dbReference type="Proteomes" id="UP001281614"/>
    </source>
</evidence>
<dbReference type="PANTHER" id="PTHR33840">
    <property type="match status" value="1"/>
</dbReference>
<feature type="region of interest" description="Disordered" evidence="1">
    <location>
        <begin position="1"/>
        <end position="34"/>
    </location>
</feature>
<dbReference type="PANTHER" id="PTHR33840:SF2">
    <property type="entry name" value="TLE1 PHOSPHOLIPASE DOMAIN-CONTAINING PROTEIN"/>
    <property type="match status" value="1"/>
</dbReference>
<evidence type="ECO:0000313" key="3">
    <source>
        <dbReference type="EMBL" id="KAK2771754.1"/>
    </source>
</evidence>
<dbReference type="AlphaFoldDB" id="A0AAD9YMG6"/>
<feature type="region of interest" description="Disordered" evidence="1">
    <location>
        <begin position="197"/>
        <end position="239"/>
    </location>
</feature>
<protein>
    <submittedName>
        <fullName evidence="3">Sporulation associated protein</fullName>
    </submittedName>
</protein>
<reference evidence="3" key="1">
    <citation type="submission" date="2023-02" db="EMBL/GenBank/DDBJ databases">
        <title>Colletotrichum kahawae CIFC_Que2 genome sequencing and assembly.</title>
        <authorList>
            <person name="Baroncelli R."/>
        </authorList>
    </citation>
    <scope>NUCLEOTIDE SEQUENCE</scope>
    <source>
        <strain evidence="3">CIFC_Que2</strain>
    </source>
</reference>